<evidence type="ECO:0000256" key="1">
    <source>
        <dbReference type="SAM" id="MobiDB-lite"/>
    </source>
</evidence>
<evidence type="ECO:0000313" key="3">
    <source>
        <dbReference type="EMBL" id="TDU31364.1"/>
    </source>
</evidence>
<dbReference type="RefSeq" id="WP_133879952.1">
    <property type="nucleotide sequence ID" value="NZ_MWIN01000039.1"/>
</dbReference>
<dbReference type="OrthoDB" id="5741548at2"/>
<feature type="region of interest" description="Disordered" evidence="1">
    <location>
        <begin position="62"/>
        <end position="82"/>
    </location>
</feature>
<accession>A0A4S3JYW2</accession>
<name>A0A4S3JYW2_9GAMM</name>
<comment type="caution">
    <text evidence="3">The sequence shown here is derived from an EMBL/GenBank/DDBJ whole genome shotgun (WGS) entry which is preliminary data.</text>
</comment>
<sequence>MKHLARKLIAVSIPACVLLSSPAVHAADVAPVQPQAGVTIMGDRDSALGLFLAPWKEEERADLGRPPGLQDPGLAPVDPDGFARTTTYYQTGRAYRAERLQRNR</sequence>
<dbReference type="Proteomes" id="UP000295341">
    <property type="component" value="Unassembled WGS sequence"/>
</dbReference>
<feature type="chain" id="PRO_5030100121" evidence="2">
    <location>
        <begin position="27"/>
        <end position="104"/>
    </location>
</feature>
<proteinExistence type="predicted"/>
<evidence type="ECO:0000256" key="2">
    <source>
        <dbReference type="SAM" id="SignalP"/>
    </source>
</evidence>
<evidence type="ECO:0000313" key="4">
    <source>
        <dbReference type="Proteomes" id="UP000295341"/>
    </source>
</evidence>
<keyword evidence="2" id="KW-0732">Signal</keyword>
<organism evidence="3 4">
    <name type="scientific">Panacagrimonas perspica</name>
    <dbReference type="NCBI Taxonomy" id="381431"/>
    <lineage>
        <taxon>Bacteria</taxon>
        <taxon>Pseudomonadati</taxon>
        <taxon>Pseudomonadota</taxon>
        <taxon>Gammaproteobacteria</taxon>
        <taxon>Nevskiales</taxon>
        <taxon>Nevskiaceae</taxon>
        <taxon>Panacagrimonas</taxon>
    </lineage>
</organism>
<dbReference type="EMBL" id="SOBT01000008">
    <property type="protein sequence ID" value="TDU31364.1"/>
    <property type="molecule type" value="Genomic_DNA"/>
</dbReference>
<protein>
    <submittedName>
        <fullName evidence="3">Uncharacterized protein</fullName>
    </submittedName>
</protein>
<gene>
    <name evidence="3" type="ORF">DFR24_0732</name>
</gene>
<reference evidence="3 4" key="1">
    <citation type="submission" date="2019-03" db="EMBL/GenBank/DDBJ databases">
        <title>Genomic Encyclopedia of Type Strains, Phase IV (KMG-IV): sequencing the most valuable type-strain genomes for metagenomic binning, comparative biology and taxonomic classification.</title>
        <authorList>
            <person name="Goeker M."/>
        </authorList>
    </citation>
    <scope>NUCLEOTIDE SEQUENCE [LARGE SCALE GENOMIC DNA]</scope>
    <source>
        <strain evidence="3 4">DSM 26377</strain>
    </source>
</reference>
<dbReference type="AlphaFoldDB" id="A0A4S3JYW2"/>
<feature type="signal peptide" evidence="2">
    <location>
        <begin position="1"/>
        <end position="26"/>
    </location>
</feature>
<keyword evidence="4" id="KW-1185">Reference proteome</keyword>